<sequence>MELDRLFDQRRTSPITVSEVFVDRAGHIEAFDTAVRALRDHARPAASAPPQRRNLLVFYGLGGIGKTSLSKQLERRFRDGEHEDAASRRPVCRINLDDQALTDLETLIIIIRSAVGEHLGHCPAFDLALSVYWQRCHPGLPMGAVLERNSALRRFNGALELPRQLDESLNALLGPVPLAGLARQATGLLVGRIRDRIRRDRLLTECPGFAELMETESPRDMLPFLPALLSWDLAQQHDGEPVETVVFLDTFERVDGQRRAQGGLEDQFSRLMYLMPNVLFVISGRNRLTWGDGHHGAIHYTGSNYWPALAAAPPSPFTSAQRRLAGLSDEDADGYLRLRLTREGEAAIPEPIRQKIIDSSGGVPLYLELSAEYFDQLVASGHSPDPEGFGGTFAEMVIRVMRDLTFEERALLRASSLVDRFDADLLRAAVPNVRDAAVERFLARPIVQVEDSGWLHRSVDEYIRDAVREHDPETDDAWSETEWRGAAGRMVDDLRARLREDVKDPTTADPARLIQGFSAAGLLSLRTGQVPDWLYDMAYGLRLHHHTAALEAVSSWTPPAGHPLEAFVLTCQGMAKRSIGDREASARLLERAAAHPALTPYARLFIKHRYLKALEETGRYREAEELAVEVAAAPSTLRETAEKDLAWISWIRGDGRRLLAWALPNRASSVGFHRAQALDLLGQFHMLQGDLAAAEQCFHDLIDDPELESGGVLRDTGWRHLGMVLALHRPLDAETVLDRALRINQDLGVGVGIAQTYIWRGVARTGSQPAADAQALIERGEALLAESHGAADRWMVLLARTFLAAVDGTDSELLDRARTLMDHVREQDCHPGLAEVAARWLAVRDLEAPSPVETEYWLDRSSALDSWESVLRERRDMRRA</sequence>
<reference evidence="1 2" key="1">
    <citation type="journal article" date="2019" name="Int. J. Syst. Evol. Microbiol.">
        <title>The Global Catalogue of Microorganisms (GCM) 10K type strain sequencing project: providing services to taxonomists for standard genome sequencing and annotation.</title>
        <authorList>
            <consortium name="The Broad Institute Genomics Platform"/>
            <consortium name="The Broad Institute Genome Sequencing Center for Infectious Disease"/>
            <person name="Wu L."/>
            <person name="Ma J."/>
        </authorList>
    </citation>
    <scope>NUCLEOTIDE SEQUENCE [LARGE SCALE GENOMIC DNA]</scope>
    <source>
        <strain evidence="1 2">JCM 3325</strain>
    </source>
</reference>
<keyword evidence="2" id="KW-1185">Reference proteome</keyword>
<dbReference type="Gene3D" id="1.25.40.10">
    <property type="entry name" value="Tetratricopeptide repeat domain"/>
    <property type="match status" value="1"/>
</dbReference>
<comment type="caution">
    <text evidence="1">The sequence shown here is derived from an EMBL/GenBank/DDBJ whole genome shotgun (WGS) entry which is preliminary data.</text>
</comment>
<dbReference type="InterPro" id="IPR027417">
    <property type="entry name" value="P-loop_NTPase"/>
</dbReference>
<dbReference type="Proteomes" id="UP001501231">
    <property type="component" value="Unassembled WGS sequence"/>
</dbReference>
<proteinExistence type="predicted"/>
<dbReference type="SUPFAM" id="SSF48452">
    <property type="entry name" value="TPR-like"/>
    <property type="match status" value="1"/>
</dbReference>
<accession>A0ABN3JQH9</accession>
<name>A0ABN3JQH9_9ACTN</name>
<evidence type="ECO:0000313" key="2">
    <source>
        <dbReference type="Proteomes" id="UP001501231"/>
    </source>
</evidence>
<evidence type="ECO:0000313" key="1">
    <source>
        <dbReference type="EMBL" id="GAA2437309.1"/>
    </source>
</evidence>
<gene>
    <name evidence="1" type="ORF">GCM10010191_60170</name>
</gene>
<protein>
    <submittedName>
        <fullName evidence="1">ATP/GTP-binding protein</fullName>
    </submittedName>
</protein>
<dbReference type="RefSeq" id="WP_344593451.1">
    <property type="nucleotide sequence ID" value="NZ_BAAARW010000022.1"/>
</dbReference>
<dbReference type="SUPFAM" id="SSF52540">
    <property type="entry name" value="P-loop containing nucleoside triphosphate hydrolases"/>
    <property type="match status" value="1"/>
</dbReference>
<organism evidence="1 2">
    <name type="scientific">Actinomadura vinacea</name>
    <dbReference type="NCBI Taxonomy" id="115336"/>
    <lineage>
        <taxon>Bacteria</taxon>
        <taxon>Bacillati</taxon>
        <taxon>Actinomycetota</taxon>
        <taxon>Actinomycetes</taxon>
        <taxon>Streptosporangiales</taxon>
        <taxon>Thermomonosporaceae</taxon>
        <taxon>Actinomadura</taxon>
    </lineage>
</organism>
<dbReference type="InterPro" id="IPR011990">
    <property type="entry name" value="TPR-like_helical_dom_sf"/>
</dbReference>
<dbReference type="EMBL" id="BAAARW010000022">
    <property type="protein sequence ID" value="GAA2437309.1"/>
    <property type="molecule type" value="Genomic_DNA"/>
</dbReference>